<dbReference type="PANTHER" id="PTHR39159:SF1">
    <property type="entry name" value="UPF0374 PROTEIN YGAC"/>
    <property type="match status" value="1"/>
</dbReference>
<dbReference type="InterPro" id="IPR035930">
    <property type="entry name" value="FomD-like_sf"/>
</dbReference>
<accession>A0A1H5MA46</accession>
<keyword evidence="1" id="KW-0378">Hydrolase</keyword>
<feature type="domain" description="DUF402" evidence="2">
    <location>
        <begin position="79"/>
        <end position="187"/>
    </location>
</feature>
<dbReference type="RefSeq" id="WP_074712158.1">
    <property type="nucleotide sequence ID" value="NZ_FNTV01000001.1"/>
</dbReference>
<name>A0A1H5MA46_9MICC</name>
<sequence>MTSSPEIRWQRGDNITWTYIDPTFPDLLDLRPVTVVADDDRHLAVWLAPGTRMLYQVIADGSDIRSLEGGKRFIAPRAQAVRKWSGSGILAVFQPETMYSVWFFETQSGLRDSYYVNIEEPFTRTEQGIVSSDLVLDVVVKADHSFKYKDEDELEFAHQAGVLSSSRVMEIQRAAADAIVTVNSWGFPFNAGFEAFQPDRTWPVPALPNTATWDFQS</sequence>
<dbReference type="SUPFAM" id="SSF159234">
    <property type="entry name" value="FomD-like"/>
    <property type="match status" value="1"/>
</dbReference>
<dbReference type="InterPro" id="IPR007295">
    <property type="entry name" value="DUF402"/>
</dbReference>
<dbReference type="InterPro" id="IPR050212">
    <property type="entry name" value="Ntdp-like"/>
</dbReference>
<proteinExistence type="predicted"/>
<evidence type="ECO:0000313" key="3">
    <source>
        <dbReference type="EMBL" id="SEE86172.1"/>
    </source>
</evidence>
<organism evidence="3 4">
    <name type="scientific">Arthrobacter alpinus</name>
    <dbReference type="NCBI Taxonomy" id="656366"/>
    <lineage>
        <taxon>Bacteria</taxon>
        <taxon>Bacillati</taxon>
        <taxon>Actinomycetota</taxon>
        <taxon>Actinomycetes</taxon>
        <taxon>Micrococcales</taxon>
        <taxon>Micrococcaceae</taxon>
        <taxon>Arthrobacter</taxon>
    </lineage>
</organism>
<reference evidence="3 4" key="1">
    <citation type="submission" date="2016-10" db="EMBL/GenBank/DDBJ databases">
        <authorList>
            <person name="de Groot N.N."/>
        </authorList>
    </citation>
    <scope>NUCLEOTIDE SEQUENCE [LARGE SCALE GENOMIC DNA]</scope>
    <source>
        <strain evidence="3 4">DSM 22274</strain>
    </source>
</reference>
<dbReference type="Gene3D" id="2.40.380.10">
    <property type="entry name" value="FomD-like"/>
    <property type="match status" value="1"/>
</dbReference>
<dbReference type="Pfam" id="PF04167">
    <property type="entry name" value="DUF402"/>
    <property type="match status" value="1"/>
</dbReference>
<protein>
    <recommendedName>
        <fullName evidence="2">DUF402 domain-containing protein</fullName>
    </recommendedName>
</protein>
<dbReference type="EMBL" id="FNTV01000001">
    <property type="protein sequence ID" value="SEE86172.1"/>
    <property type="molecule type" value="Genomic_DNA"/>
</dbReference>
<dbReference type="PANTHER" id="PTHR39159">
    <property type="match status" value="1"/>
</dbReference>
<dbReference type="Proteomes" id="UP000182725">
    <property type="component" value="Unassembled WGS sequence"/>
</dbReference>
<gene>
    <name evidence="3" type="ORF">SAMN04489740_2829</name>
</gene>
<evidence type="ECO:0000256" key="1">
    <source>
        <dbReference type="ARBA" id="ARBA00022801"/>
    </source>
</evidence>
<evidence type="ECO:0000259" key="2">
    <source>
        <dbReference type="Pfam" id="PF04167"/>
    </source>
</evidence>
<evidence type="ECO:0000313" key="4">
    <source>
        <dbReference type="Proteomes" id="UP000182725"/>
    </source>
</evidence>
<dbReference type="GO" id="GO:0016787">
    <property type="term" value="F:hydrolase activity"/>
    <property type="evidence" value="ECO:0007669"/>
    <property type="project" value="UniProtKB-KW"/>
</dbReference>
<dbReference type="AlphaFoldDB" id="A0A1H5MA46"/>